<sequence length="236" mass="26031">SSQLSRLLPLIAESSHLIGSGKTNAGSVTFTTYFQQGDSMSDFDWIGCEDDNVVLQKPTNRDIFHLSNLIQETPLTEAAKIAEKGQSQQSNLPEPSIRKVKDLSDQGIKVAPSSQGNVQISNTGEDHDSPSDVKVSVPRPTLARNEITNTPTVSSFRSEPTGLNEAPFWLKNLKLLIGGAVSVTFLVTVLLFYVLSIQPKQQMKINVDQFVAGKRYVEADEFLSGMLDEHPKWRDE</sequence>
<keyword evidence="2" id="KW-0472">Membrane</keyword>
<feature type="region of interest" description="Disordered" evidence="1">
    <location>
        <begin position="114"/>
        <end position="136"/>
    </location>
</feature>
<feature type="compositionally biased region" description="Polar residues" evidence="1">
    <location>
        <begin position="114"/>
        <end position="123"/>
    </location>
</feature>
<accession>A0A383DBW8</accession>
<evidence type="ECO:0000256" key="1">
    <source>
        <dbReference type="SAM" id="MobiDB-lite"/>
    </source>
</evidence>
<name>A0A383DBW8_9ZZZZ</name>
<organism evidence="3">
    <name type="scientific">marine metagenome</name>
    <dbReference type="NCBI Taxonomy" id="408172"/>
    <lineage>
        <taxon>unclassified sequences</taxon>
        <taxon>metagenomes</taxon>
        <taxon>ecological metagenomes</taxon>
    </lineage>
</organism>
<keyword evidence="2" id="KW-0812">Transmembrane</keyword>
<protein>
    <submittedName>
        <fullName evidence="3">Uncharacterized protein</fullName>
    </submittedName>
</protein>
<feature type="transmembrane region" description="Helical" evidence="2">
    <location>
        <begin position="175"/>
        <end position="195"/>
    </location>
</feature>
<keyword evidence="2" id="KW-1133">Transmembrane helix</keyword>
<proteinExistence type="predicted"/>
<gene>
    <name evidence="3" type="ORF">METZ01_LOCUS494677</name>
</gene>
<dbReference type="EMBL" id="UINC01215904">
    <property type="protein sequence ID" value="SVE41823.1"/>
    <property type="molecule type" value="Genomic_DNA"/>
</dbReference>
<evidence type="ECO:0000313" key="3">
    <source>
        <dbReference type="EMBL" id="SVE41823.1"/>
    </source>
</evidence>
<feature type="non-terminal residue" evidence="3">
    <location>
        <position position="236"/>
    </location>
</feature>
<evidence type="ECO:0000256" key="2">
    <source>
        <dbReference type="SAM" id="Phobius"/>
    </source>
</evidence>
<reference evidence="3" key="1">
    <citation type="submission" date="2018-05" db="EMBL/GenBank/DDBJ databases">
        <authorList>
            <person name="Lanie J.A."/>
            <person name="Ng W.-L."/>
            <person name="Kazmierczak K.M."/>
            <person name="Andrzejewski T.M."/>
            <person name="Davidsen T.M."/>
            <person name="Wayne K.J."/>
            <person name="Tettelin H."/>
            <person name="Glass J.I."/>
            <person name="Rusch D."/>
            <person name="Podicherti R."/>
            <person name="Tsui H.-C.T."/>
            <person name="Winkler M.E."/>
        </authorList>
    </citation>
    <scope>NUCLEOTIDE SEQUENCE</scope>
</reference>
<feature type="non-terminal residue" evidence="3">
    <location>
        <position position="1"/>
    </location>
</feature>
<dbReference type="AlphaFoldDB" id="A0A383DBW8"/>